<dbReference type="AlphaFoldDB" id="A0A0F3KYF8"/>
<dbReference type="EMBL" id="JZRB01000011">
    <property type="protein sequence ID" value="KJV36186.1"/>
    <property type="molecule type" value="Genomic_DNA"/>
</dbReference>
<dbReference type="Proteomes" id="UP000033651">
    <property type="component" value="Unassembled WGS sequence"/>
</dbReference>
<keyword evidence="3" id="KW-1185">Reference proteome</keyword>
<accession>A0A0F3KYF8</accession>
<feature type="chain" id="PRO_5002463213" evidence="1">
    <location>
        <begin position="26"/>
        <end position="142"/>
    </location>
</feature>
<organism evidence="2 3">
    <name type="scientific">Luteibacter yeojuensis</name>
    <dbReference type="NCBI Taxonomy" id="345309"/>
    <lineage>
        <taxon>Bacteria</taxon>
        <taxon>Pseudomonadati</taxon>
        <taxon>Pseudomonadota</taxon>
        <taxon>Gammaproteobacteria</taxon>
        <taxon>Lysobacterales</taxon>
        <taxon>Rhodanobacteraceae</taxon>
        <taxon>Luteibacter</taxon>
    </lineage>
</organism>
<sequence length="142" mass="14877">MFLNKFLAASSIALIATVAAADASAAVRNASSAIYFNSSGVVVGQQVTYCTSDIAHMGDVHQPYHVMLQWSCPDGKPSGASRLYPGTVVVQATFPPGVNLPTMCSQLEGYCEGVQGPDMLPGMGWPVYPGSGYDNQGNPTFP</sequence>
<keyword evidence="1" id="KW-0732">Signal</keyword>
<feature type="signal peptide" evidence="1">
    <location>
        <begin position="1"/>
        <end position="25"/>
    </location>
</feature>
<name>A0A0F3KYF8_9GAMM</name>
<evidence type="ECO:0000256" key="1">
    <source>
        <dbReference type="SAM" id="SignalP"/>
    </source>
</evidence>
<dbReference type="PATRIC" id="fig|345309.4.peg.308"/>
<dbReference type="RefSeq" id="WP_045828605.1">
    <property type="nucleotide sequence ID" value="NZ_JZRB01000011.1"/>
</dbReference>
<proteinExistence type="predicted"/>
<comment type="caution">
    <text evidence="2">The sequence shown here is derived from an EMBL/GenBank/DDBJ whole genome shotgun (WGS) entry which is preliminary data.</text>
</comment>
<evidence type="ECO:0000313" key="2">
    <source>
        <dbReference type="EMBL" id="KJV36186.1"/>
    </source>
</evidence>
<reference evidence="2 3" key="1">
    <citation type="submission" date="2015-03" db="EMBL/GenBank/DDBJ databases">
        <title>Draft genome sequence of Luteibacter yeojuensis strain SU11.</title>
        <authorList>
            <person name="Sulaiman J."/>
            <person name="Priya K."/>
            <person name="Chan K.-G."/>
        </authorList>
    </citation>
    <scope>NUCLEOTIDE SEQUENCE [LARGE SCALE GENOMIC DNA]</scope>
    <source>
        <strain evidence="2 3">SU11</strain>
    </source>
</reference>
<evidence type="ECO:0000313" key="3">
    <source>
        <dbReference type="Proteomes" id="UP000033651"/>
    </source>
</evidence>
<gene>
    <name evidence="2" type="ORF">VI08_05740</name>
</gene>
<protein>
    <submittedName>
        <fullName evidence="2">Uncharacterized protein</fullName>
    </submittedName>
</protein>